<dbReference type="Proteomes" id="UP000186817">
    <property type="component" value="Unassembled WGS sequence"/>
</dbReference>
<reference evidence="2 3" key="1">
    <citation type="submission" date="2016-02" db="EMBL/GenBank/DDBJ databases">
        <title>Genome analysis of coral dinoflagellate symbionts highlights evolutionary adaptations to a symbiotic lifestyle.</title>
        <authorList>
            <person name="Aranda M."/>
            <person name="Li Y."/>
            <person name="Liew Y.J."/>
            <person name="Baumgarten S."/>
            <person name="Simakov O."/>
            <person name="Wilson M."/>
            <person name="Piel J."/>
            <person name="Ashoor H."/>
            <person name="Bougouffa S."/>
            <person name="Bajic V.B."/>
            <person name="Ryu T."/>
            <person name="Ravasi T."/>
            <person name="Bayer T."/>
            <person name="Micklem G."/>
            <person name="Kim H."/>
            <person name="Bhak J."/>
            <person name="Lajeunesse T.C."/>
            <person name="Voolstra C.R."/>
        </authorList>
    </citation>
    <scope>NUCLEOTIDE SEQUENCE [LARGE SCALE GENOMIC DNA]</scope>
    <source>
        <strain evidence="2 3">CCMP2467</strain>
    </source>
</reference>
<dbReference type="EMBL" id="LSRX01000336">
    <property type="protein sequence ID" value="OLQ00189.1"/>
    <property type="molecule type" value="Genomic_DNA"/>
</dbReference>
<evidence type="ECO:0000313" key="2">
    <source>
        <dbReference type="EMBL" id="OLQ00189.1"/>
    </source>
</evidence>
<evidence type="ECO:0000313" key="3">
    <source>
        <dbReference type="Proteomes" id="UP000186817"/>
    </source>
</evidence>
<keyword evidence="3" id="KW-1185">Reference proteome</keyword>
<dbReference type="SUPFAM" id="SSF53448">
    <property type="entry name" value="Nucleotide-diphospho-sugar transferases"/>
    <property type="match status" value="1"/>
</dbReference>
<proteinExistence type="predicted"/>
<dbReference type="Gene3D" id="3.90.550.10">
    <property type="entry name" value="Spore Coat Polysaccharide Biosynthesis Protein SpsA, Chain A"/>
    <property type="match status" value="1"/>
</dbReference>
<name>A0A1Q9DYJ1_SYMMI</name>
<evidence type="ECO:0000256" key="1">
    <source>
        <dbReference type="SAM" id="MobiDB-lite"/>
    </source>
</evidence>
<comment type="caution">
    <text evidence="2">The sequence shown here is derived from an EMBL/GenBank/DDBJ whole genome shotgun (WGS) entry which is preliminary data.</text>
</comment>
<feature type="compositionally biased region" description="Acidic residues" evidence="1">
    <location>
        <begin position="682"/>
        <end position="696"/>
    </location>
</feature>
<feature type="region of interest" description="Disordered" evidence="1">
    <location>
        <begin position="679"/>
        <end position="714"/>
    </location>
</feature>
<gene>
    <name evidence="2" type="ORF">AK812_SmicGene17192</name>
</gene>
<sequence>MRYRKLVAHHVATCFPFARASWLSWCDEQKHDGKGPLAENSGALLTAEPAIVVLPKRGYVQSLHRSGADAFDHFVWLQQATMTTLQTVVERRKWCCSLDVAVLALIGGALARLNPTGSLHLRFVASARDAPGEGGVVADFADSRDLDLTFPPGTTVEQAVFAMASCVRHRRWRLPDALTDAEERTYINVRPLLQGLSSPSSWHPTTQWPPVEGERNWDRRNVYHALWIMADQVPPSAFASEVGPLEWVLCLKGYSVSFLKQGPLMQMGQDLHDRPDAALLEADRGLEGIEGLMRTYLLDSDHGSVDAWRLFTSASARRSLMSVDLLKDRFVKLQTVEEAQQLLAEAVPANRRLARALFRLETYYIFLLGHISAARRQRMQELNLEATRELFDPSLELYEAGMQAYSFLAYSLIPNLQVFSRQLEAPVGRGYFHANSSQMNPAASARVALLIVSLGDWAKTGFLTLWSVLQHRTASLRVMVLGDEPGLRAWQLAVQELKDQFQKFEGVTFEYINFNDHPQFSMYLEKYPTHTCSFGAAGKAILARVVCHLLLPPDIDKIISIDVGDIILLDDIASLWREFDNMQEHHVLAAPHAVQLHHVNAGVVLYYVARMRQRNFAEETLRAVNDMQRRAPDPTCLRVWWWEPATDHACLRFLKGQSARTLATSKNSSVLLAAMNDAQYSDNEDDDGEECEEMDMNAEVSTIYSDTDGKHKDH</sequence>
<accession>A0A1Q9DYJ1</accession>
<dbReference type="InterPro" id="IPR029044">
    <property type="entry name" value="Nucleotide-diphossugar_trans"/>
</dbReference>
<organism evidence="2 3">
    <name type="scientific">Symbiodinium microadriaticum</name>
    <name type="common">Dinoflagellate</name>
    <name type="synonym">Zooxanthella microadriatica</name>
    <dbReference type="NCBI Taxonomy" id="2951"/>
    <lineage>
        <taxon>Eukaryota</taxon>
        <taxon>Sar</taxon>
        <taxon>Alveolata</taxon>
        <taxon>Dinophyceae</taxon>
        <taxon>Suessiales</taxon>
        <taxon>Symbiodiniaceae</taxon>
        <taxon>Symbiodinium</taxon>
    </lineage>
</organism>
<dbReference type="AlphaFoldDB" id="A0A1Q9DYJ1"/>
<dbReference type="OrthoDB" id="427677at2759"/>
<protein>
    <submittedName>
        <fullName evidence="2">Uncharacterized protein</fullName>
    </submittedName>
</protein>